<dbReference type="InterPro" id="IPR003599">
    <property type="entry name" value="Ig_sub"/>
</dbReference>
<name>A0A158PRZ0_BRUPA</name>
<protein>
    <submittedName>
        <fullName evidence="5">Ig-like domain-containing protein</fullName>
    </submittedName>
</protein>
<reference evidence="5" key="1">
    <citation type="submission" date="2016-04" db="UniProtKB">
        <authorList>
            <consortium name="WormBaseParasite"/>
        </authorList>
    </citation>
    <scope>IDENTIFICATION</scope>
</reference>
<proteinExistence type="predicted"/>
<evidence type="ECO:0000313" key="4">
    <source>
        <dbReference type="Proteomes" id="UP000278627"/>
    </source>
</evidence>
<organism evidence="5">
    <name type="scientific">Brugia pahangi</name>
    <name type="common">Filarial nematode worm</name>
    <dbReference type="NCBI Taxonomy" id="6280"/>
    <lineage>
        <taxon>Eukaryota</taxon>
        <taxon>Metazoa</taxon>
        <taxon>Ecdysozoa</taxon>
        <taxon>Nematoda</taxon>
        <taxon>Chromadorea</taxon>
        <taxon>Rhabditida</taxon>
        <taxon>Spirurina</taxon>
        <taxon>Spiruromorpha</taxon>
        <taxon>Filarioidea</taxon>
        <taxon>Onchocercidae</taxon>
        <taxon>Brugia</taxon>
    </lineage>
</organism>
<sequence length="261" mass="29852">MDNSMPIVKTNVTTRYVPMGRHIILNCVAWSSARNSYYNGNKKLKWIFRDIQEYRSIPIDNENSRFSLNETDGRLILYAAQKENEGIYDCHVGLTQNIEWVSRINLYVQDCNEKNDMTSYHNVMNPCLYGGCVIDTFPNAPLLKYLKCNCVLQYTGEFCTELVDGAIGREILRFSPFIAHICSTLCIIITFFCCKKTEVRKRIVSLEDLAPKPPDVSDDPRMLYPSAMLPVVENAEPIEETELNAQTIAICLKQLQQAKTL</sequence>
<dbReference type="Gene3D" id="2.60.40.10">
    <property type="entry name" value="Immunoglobulins"/>
    <property type="match status" value="1"/>
</dbReference>
<keyword evidence="4" id="KW-1185">Reference proteome</keyword>
<gene>
    <name evidence="3" type="ORF">BPAG_LOCUS11597</name>
</gene>
<feature type="transmembrane region" description="Helical" evidence="1">
    <location>
        <begin position="177"/>
        <end position="194"/>
    </location>
</feature>
<evidence type="ECO:0000313" key="5">
    <source>
        <dbReference type="WBParaSite" id="BPAG_0001163501-mRNA-1"/>
    </source>
</evidence>
<dbReference type="EMBL" id="UZAD01013238">
    <property type="protein sequence ID" value="VDN92783.1"/>
    <property type="molecule type" value="Genomic_DNA"/>
</dbReference>
<keyword evidence="1" id="KW-0812">Transmembrane</keyword>
<dbReference type="PROSITE" id="PS50835">
    <property type="entry name" value="IG_LIKE"/>
    <property type="match status" value="1"/>
</dbReference>
<dbReference type="InterPro" id="IPR007110">
    <property type="entry name" value="Ig-like_dom"/>
</dbReference>
<accession>A0A158PRZ0</accession>
<dbReference type="Proteomes" id="UP000278627">
    <property type="component" value="Unassembled WGS sequence"/>
</dbReference>
<dbReference type="InterPro" id="IPR036179">
    <property type="entry name" value="Ig-like_dom_sf"/>
</dbReference>
<evidence type="ECO:0000256" key="1">
    <source>
        <dbReference type="SAM" id="Phobius"/>
    </source>
</evidence>
<evidence type="ECO:0000313" key="3">
    <source>
        <dbReference type="EMBL" id="VDN92783.1"/>
    </source>
</evidence>
<keyword evidence="1" id="KW-0472">Membrane</keyword>
<evidence type="ECO:0000259" key="2">
    <source>
        <dbReference type="PROSITE" id="PS50835"/>
    </source>
</evidence>
<dbReference type="SUPFAM" id="SSF48726">
    <property type="entry name" value="Immunoglobulin"/>
    <property type="match status" value="1"/>
</dbReference>
<keyword evidence="1" id="KW-1133">Transmembrane helix</keyword>
<dbReference type="Gene3D" id="2.10.25.10">
    <property type="entry name" value="Laminin"/>
    <property type="match status" value="1"/>
</dbReference>
<dbReference type="WBParaSite" id="BPAG_0001163501-mRNA-1">
    <property type="protein sequence ID" value="BPAG_0001163501-mRNA-1"/>
    <property type="gene ID" value="BPAG_0001163501"/>
</dbReference>
<dbReference type="AlphaFoldDB" id="A0A158PRZ0"/>
<feature type="domain" description="Ig-like" evidence="2">
    <location>
        <begin position="6"/>
        <end position="92"/>
    </location>
</feature>
<reference evidence="3 4" key="2">
    <citation type="submission" date="2018-11" db="EMBL/GenBank/DDBJ databases">
        <authorList>
            <consortium name="Pathogen Informatics"/>
        </authorList>
    </citation>
    <scope>NUCLEOTIDE SEQUENCE [LARGE SCALE GENOMIC DNA]</scope>
</reference>
<dbReference type="InterPro" id="IPR013783">
    <property type="entry name" value="Ig-like_fold"/>
</dbReference>
<dbReference type="SMART" id="SM00409">
    <property type="entry name" value="IG"/>
    <property type="match status" value="1"/>
</dbReference>